<dbReference type="PROSITE" id="PS50893">
    <property type="entry name" value="ABC_TRANSPORTER_2"/>
    <property type="match status" value="1"/>
</dbReference>
<dbReference type="Pfam" id="PF00664">
    <property type="entry name" value="ABC_membrane"/>
    <property type="match status" value="1"/>
</dbReference>
<dbReference type="InterPro" id="IPR036640">
    <property type="entry name" value="ABC1_TM_sf"/>
</dbReference>
<feature type="transmembrane region" description="Helical" evidence="7">
    <location>
        <begin position="224"/>
        <end position="245"/>
    </location>
</feature>
<feature type="transmembrane region" description="Helical" evidence="7">
    <location>
        <begin position="343"/>
        <end position="364"/>
    </location>
</feature>
<evidence type="ECO:0000259" key="8">
    <source>
        <dbReference type="PROSITE" id="PS50893"/>
    </source>
</evidence>
<protein>
    <submittedName>
        <fullName evidence="10">Lipid A export ATP-binding/permease protein MsbA</fullName>
    </submittedName>
</protein>
<dbReference type="CDD" id="cd18582">
    <property type="entry name" value="ABC_6TM_ATM1_ABCB7"/>
    <property type="match status" value="1"/>
</dbReference>
<keyword evidence="4 10" id="KW-0067">ATP-binding</keyword>
<comment type="subcellular location">
    <subcellularLocation>
        <location evidence="1">Cell membrane</location>
        <topology evidence="1">Multi-pass membrane protein</topology>
    </subcellularLocation>
</comment>
<proteinExistence type="predicted"/>
<dbReference type="InterPro" id="IPR003439">
    <property type="entry name" value="ABC_transporter-like_ATP-bd"/>
</dbReference>
<evidence type="ECO:0000256" key="4">
    <source>
        <dbReference type="ARBA" id="ARBA00022840"/>
    </source>
</evidence>
<dbReference type="AlphaFoldDB" id="A0A3G9G0E2"/>
<sequence length="659" mass="72196">MKYQGSLKMTLGIRWILYRPGPIYAQSFAAPKIESLSLMNAPAPMPKPKGKASDTLAFLKPYLWPEGRADLKVQVVWALLAMLVGKLLTIATPFAYKWATNAFTPGETGGKTDLLTLVLISPVIMVLAYGVARMMSQVFNNIRDAMFAGVGQHAVRGLSNRAFNHLHNLSLRFHLQRRTGGLSRVIERGKMGIETIIRLTMMVGIPTVVEFVLTAGALGWQFDLIYVAVVAVTVVLYVWFSIVASNMRIAIRKEMNEADSDSMSKAVDSLLNFETVKYFGNEQLERSRYDRATAAYEKAAIKTYTSLAWLNIGQAVIFSIGMTIVMLMSAYEVMNGTKSLGHFVLVNAFMMQLAIPLNFIGTLYREISTGLIDMEAMFKLLDEPQEVVDTPGAPDLKVGQGAVAFKDVVFAYDADRPILKGVSFEVPAGKTVAIVGPSGAGKSTISRLLFRFYDVKGGSIEIDGQDIRHVNQASLRRAIGMVPQDTVLFNDTIAYNIGYGRNGASREEVEAAAEQAQISAFIASLPQGYDTEVGERGLKLSGGEKQRVAIARTLLKSPPILILDEATSALDTHTEREIQAALDEVSQNRTTLVIAHRLSTVVGADEILVLKDGLVAERGNHAELMKLKGLYFGMWERQKAADAARDQLAKALESEVPAE</sequence>
<keyword evidence="5 7" id="KW-1133">Transmembrane helix</keyword>
<evidence type="ECO:0000256" key="5">
    <source>
        <dbReference type="ARBA" id="ARBA00022989"/>
    </source>
</evidence>
<evidence type="ECO:0000313" key="10">
    <source>
        <dbReference type="EMBL" id="BBF80760.1"/>
    </source>
</evidence>
<dbReference type="InterPro" id="IPR017871">
    <property type="entry name" value="ABC_transporter-like_CS"/>
</dbReference>
<evidence type="ECO:0000256" key="7">
    <source>
        <dbReference type="SAM" id="Phobius"/>
    </source>
</evidence>
<dbReference type="SUPFAM" id="SSF90123">
    <property type="entry name" value="ABC transporter transmembrane region"/>
    <property type="match status" value="1"/>
</dbReference>
<evidence type="ECO:0000256" key="3">
    <source>
        <dbReference type="ARBA" id="ARBA00022741"/>
    </source>
</evidence>
<feature type="transmembrane region" description="Helical" evidence="7">
    <location>
        <begin position="196"/>
        <end position="218"/>
    </location>
</feature>
<evidence type="ECO:0000256" key="1">
    <source>
        <dbReference type="ARBA" id="ARBA00004651"/>
    </source>
</evidence>
<dbReference type="Proteomes" id="UP000278756">
    <property type="component" value="Chromosome 1"/>
</dbReference>
<keyword evidence="2 7" id="KW-0812">Transmembrane</keyword>
<evidence type="ECO:0000259" key="9">
    <source>
        <dbReference type="PROSITE" id="PS50929"/>
    </source>
</evidence>
<dbReference type="InterPro" id="IPR003593">
    <property type="entry name" value="AAA+_ATPase"/>
</dbReference>
<dbReference type="SUPFAM" id="SSF52540">
    <property type="entry name" value="P-loop containing nucleoside triphosphate hydrolases"/>
    <property type="match status" value="1"/>
</dbReference>
<dbReference type="InterPro" id="IPR027417">
    <property type="entry name" value="P-loop_NTPase"/>
</dbReference>
<evidence type="ECO:0000256" key="2">
    <source>
        <dbReference type="ARBA" id="ARBA00022692"/>
    </source>
</evidence>
<dbReference type="Pfam" id="PF00005">
    <property type="entry name" value="ABC_tran"/>
    <property type="match status" value="1"/>
</dbReference>
<keyword evidence="6 7" id="KW-0472">Membrane</keyword>
<reference evidence="11" key="2">
    <citation type="journal article" date="2017" name="Plant Physiol. Biochem.">
        <title>Differential oxidative and antioxidative response of duckweed Lemna minor toward plant growth promoting/inhibiting bacteria.</title>
        <authorList>
            <person name="Ishizawa H."/>
            <person name="Kuroda M."/>
            <person name="Morikawa M."/>
            <person name="Ike M."/>
        </authorList>
    </citation>
    <scope>NUCLEOTIDE SEQUENCE [LARGE SCALE GENOMIC DNA]</scope>
    <source>
        <strain evidence="11">M6</strain>
    </source>
</reference>
<dbReference type="InterPro" id="IPR039421">
    <property type="entry name" value="Type_1_exporter"/>
</dbReference>
<dbReference type="InterPro" id="IPR011527">
    <property type="entry name" value="ABC1_TM_dom"/>
</dbReference>
<dbReference type="PROSITE" id="PS50929">
    <property type="entry name" value="ABC_TM1F"/>
    <property type="match status" value="1"/>
</dbReference>
<name>A0A3G9G0E2_9CAUL</name>
<evidence type="ECO:0000313" key="11">
    <source>
        <dbReference type="Proteomes" id="UP000278756"/>
    </source>
</evidence>
<organism evidence="10 11">
    <name type="scientific">Asticcacaulis excentricus</name>
    <dbReference type="NCBI Taxonomy" id="78587"/>
    <lineage>
        <taxon>Bacteria</taxon>
        <taxon>Pseudomonadati</taxon>
        <taxon>Pseudomonadota</taxon>
        <taxon>Alphaproteobacteria</taxon>
        <taxon>Caulobacterales</taxon>
        <taxon>Caulobacteraceae</taxon>
        <taxon>Asticcacaulis</taxon>
    </lineage>
</organism>
<dbReference type="CDD" id="cd03253">
    <property type="entry name" value="ABCC_ATM1_transporter"/>
    <property type="match status" value="1"/>
</dbReference>
<feature type="domain" description="ABC transporter" evidence="8">
    <location>
        <begin position="403"/>
        <end position="637"/>
    </location>
</feature>
<dbReference type="Gene3D" id="3.40.50.300">
    <property type="entry name" value="P-loop containing nucleotide triphosphate hydrolases"/>
    <property type="match status" value="1"/>
</dbReference>
<dbReference type="FunFam" id="3.40.50.300:FF:003468">
    <property type="entry name" value="ABC transporter"/>
    <property type="match status" value="1"/>
</dbReference>
<dbReference type="EMBL" id="AP018827">
    <property type="protein sequence ID" value="BBF80760.1"/>
    <property type="molecule type" value="Genomic_DNA"/>
</dbReference>
<feature type="transmembrane region" description="Helical" evidence="7">
    <location>
        <begin position="114"/>
        <end position="132"/>
    </location>
</feature>
<dbReference type="PANTHER" id="PTHR24221:SF654">
    <property type="entry name" value="ATP-BINDING CASSETTE SUB-FAMILY B MEMBER 6"/>
    <property type="match status" value="1"/>
</dbReference>
<evidence type="ECO:0000256" key="6">
    <source>
        <dbReference type="ARBA" id="ARBA00023136"/>
    </source>
</evidence>
<dbReference type="GO" id="GO:0005886">
    <property type="term" value="C:plasma membrane"/>
    <property type="evidence" value="ECO:0007669"/>
    <property type="project" value="UniProtKB-SubCell"/>
</dbReference>
<dbReference type="PANTHER" id="PTHR24221">
    <property type="entry name" value="ATP-BINDING CASSETTE SUB-FAMILY B"/>
    <property type="match status" value="1"/>
</dbReference>
<keyword evidence="3" id="KW-0547">Nucleotide-binding</keyword>
<dbReference type="GO" id="GO:0140359">
    <property type="term" value="F:ABC-type transporter activity"/>
    <property type="evidence" value="ECO:0007669"/>
    <property type="project" value="InterPro"/>
</dbReference>
<feature type="transmembrane region" description="Helical" evidence="7">
    <location>
        <begin position="308"/>
        <end position="331"/>
    </location>
</feature>
<reference evidence="11" key="1">
    <citation type="journal article" date="2017" name="Biotechnol. Biofuels">
        <title>Evaluation of environmental bacterial communities as a factor affecting the growth of duckweed Lemna minor.</title>
        <authorList>
            <person name="Ishizawa H."/>
            <person name="Kuroda M."/>
            <person name="Morikawa M."/>
            <person name="Ike M."/>
        </authorList>
    </citation>
    <scope>NUCLEOTIDE SEQUENCE [LARGE SCALE GENOMIC DNA]</scope>
    <source>
        <strain evidence="11">M6</strain>
    </source>
</reference>
<feature type="transmembrane region" description="Helical" evidence="7">
    <location>
        <begin position="75"/>
        <end position="94"/>
    </location>
</feature>
<dbReference type="GO" id="GO:0005524">
    <property type="term" value="F:ATP binding"/>
    <property type="evidence" value="ECO:0007669"/>
    <property type="project" value="UniProtKB-KW"/>
</dbReference>
<gene>
    <name evidence="10" type="ORF">EM6_1345</name>
</gene>
<dbReference type="PROSITE" id="PS00211">
    <property type="entry name" value="ABC_TRANSPORTER_1"/>
    <property type="match status" value="1"/>
</dbReference>
<accession>A0A3G9G0E2</accession>
<dbReference type="GO" id="GO:0016887">
    <property type="term" value="F:ATP hydrolysis activity"/>
    <property type="evidence" value="ECO:0007669"/>
    <property type="project" value="InterPro"/>
</dbReference>
<feature type="domain" description="ABC transmembrane type-1" evidence="9">
    <location>
        <begin position="76"/>
        <end position="369"/>
    </location>
</feature>
<dbReference type="SMART" id="SM00382">
    <property type="entry name" value="AAA"/>
    <property type="match status" value="1"/>
</dbReference>
<dbReference type="Gene3D" id="1.20.1560.10">
    <property type="entry name" value="ABC transporter type 1, transmembrane domain"/>
    <property type="match status" value="1"/>
</dbReference>